<proteinExistence type="predicted"/>
<keyword evidence="2" id="KW-1185">Reference proteome</keyword>
<dbReference type="Proteomes" id="UP000031563">
    <property type="component" value="Unassembled WGS sequence"/>
</dbReference>
<accession>A0A0F5HNU4</accession>
<sequence length="49" mass="5876">MLQQIIYKIQDLVKLRQFLIVAVICKEIVLNKIRETLVILNKTKWKSHL</sequence>
<evidence type="ECO:0000313" key="2">
    <source>
        <dbReference type="Proteomes" id="UP000031563"/>
    </source>
</evidence>
<evidence type="ECO:0000313" key="1">
    <source>
        <dbReference type="EMBL" id="KKB35029.1"/>
    </source>
</evidence>
<dbReference type="AlphaFoldDB" id="A0A0F5HNU4"/>
<dbReference type="EMBL" id="JWIR02000076">
    <property type="protein sequence ID" value="KKB35029.1"/>
    <property type="molecule type" value="Genomic_DNA"/>
</dbReference>
<gene>
    <name evidence="1" type="ORF">QY95_03600</name>
</gene>
<comment type="caution">
    <text evidence="1">The sequence shown here is derived from an EMBL/GenBank/DDBJ whole genome shotgun (WGS) entry which is preliminary data.</text>
</comment>
<protein>
    <submittedName>
        <fullName evidence="1">Uncharacterized protein</fullName>
    </submittedName>
</protein>
<name>A0A0F5HNU4_BACTR</name>
<accession>A0A0F5HL49</accession>
<organism evidence="1 2">
    <name type="scientific">Bacillus thermotolerans</name>
    <name type="common">Quasibacillus thermotolerans</name>
    <dbReference type="NCBI Taxonomy" id="1221996"/>
    <lineage>
        <taxon>Bacteria</taxon>
        <taxon>Bacillati</taxon>
        <taxon>Bacillota</taxon>
        <taxon>Bacilli</taxon>
        <taxon>Bacillales</taxon>
        <taxon>Bacillaceae</taxon>
        <taxon>Bacillus</taxon>
    </lineage>
</organism>
<reference evidence="1" key="1">
    <citation type="submission" date="2015-02" db="EMBL/GenBank/DDBJ databases">
        <title>Genome Assembly of Bacillaceae bacterium MTCC 8252.</title>
        <authorList>
            <person name="Verma A."/>
            <person name="Khatri I."/>
            <person name="Mual P."/>
            <person name="Subramanian S."/>
            <person name="Krishnamurthi S."/>
        </authorList>
    </citation>
    <scope>NUCLEOTIDE SEQUENCE [LARGE SCALE GENOMIC DNA]</scope>
    <source>
        <strain evidence="1">MTCC 8252</strain>
    </source>
</reference>